<keyword evidence="1" id="KW-0489">Methyltransferase</keyword>
<dbReference type="InterPro" id="IPR029063">
    <property type="entry name" value="SAM-dependent_MTases_sf"/>
</dbReference>
<dbReference type="Gene3D" id="3.40.50.150">
    <property type="entry name" value="Vaccinia Virus protein VP39"/>
    <property type="match status" value="1"/>
</dbReference>
<gene>
    <name evidence="5" type="ORF">A3B40_00815</name>
</gene>
<dbReference type="PANTHER" id="PTHR43464">
    <property type="entry name" value="METHYLTRANSFERASE"/>
    <property type="match status" value="1"/>
</dbReference>
<keyword evidence="3" id="KW-0949">S-adenosyl-L-methionine</keyword>
<dbReference type="CDD" id="cd02440">
    <property type="entry name" value="AdoMet_MTases"/>
    <property type="match status" value="1"/>
</dbReference>
<dbReference type="PANTHER" id="PTHR43464:SF19">
    <property type="entry name" value="UBIQUINONE BIOSYNTHESIS O-METHYLTRANSFERASE, MITOCHONDRIAL"/>
    <property type="match status" value="1"/>
</dbReference>
<reference evidence="5 6" key="1">
    <citation type="journal article" date="2016" name="Nat. Commun.">
        <title>Thousands of microbial genomes shed light on interconnected biogeochemical processes in an aquifer system.</title>
        <authorList>
            <person name="Anantharaman K."/>
            <person name="Brown C.T."/>
            <person name="Hug L.A."/>
            <person name="Sharon I."/>
            <person name="Castelle C.J."/>
            <person name="Probst A.J."/>
            <person name="Thomas B.C."/>
            <person name="Singh A."/>
            <person name="Wilkins M.J."/>
            <person name="Karaoz U."/>
            <person name="Brodie E.L."/>
            <person name="Williams K.H."/>
            <person name="Hubbard S.S."/>
            <person name="Banfield J.F."/>
        </authorList>
    </citation>
    <scope>NUCLEOTIDE SEQUENCE [LARGE SCALE GENOMIC DNA]</scope>
</reference>
<comment type="caution">
    <text evidence="5">The sequence shown here is derived from an EMBL/GenBank/DDBJ whole genome shotgun (WGS) entry which is preliminary data.</text>
</comment>
<dbReference type="GO" id="GO:0008168">
    <property type="term" value="F:methyltransferase activity"/>
    <property type="evidence" value="ECO:0007669"/>
    <property type="project" value="UniProtKB-KW"/>
</dbReference>
<accession>A0A1F7IJF4</accession>
<evidence type="ECO:0000256" key="3">
    <source>
        <dbReference type="ARBA" id="ARBA00022691"/>
    </source>
</evidence>
<dbReference type="GO" id="GO:0032259">
    <property type="term" value="P:methylation"/>
    <property type="evidence" value="ECO:0007669"/>
    <property type="project" value="UniProtKB-KW"/>
</dbReference>
<dbReference type="InterPro" id="IPR025714">
    <property type="entry name" value="Methyltranfer_dom"/>
</dbReference>
<protein>
    <recommendedName>
        <fullName evidence="4">Methyltransferase domain-containing protein</fullName>
    </recommendedName>
</protein>
<evidence type="ECO:0000313" key="6">
    <source>
        <dbReference type="Proteomes" id="UP000178040"/>
    </source>
</evidence>
<evidence type="ECO:0000256" key="2">
    <source>
        <dbReference type="ARBA" id="ARBA00022679"/>
    </source>
</evidence>
<sequence length="240" mass="27396">MKKSGVYPFDNDITLNGGYLYTTNSILSSKLANERLTKATVEMVNLRNKRIIDVGCGDGSYTYELYKRYQPKQIVGIDASKNAIKLARALYAKKGVQFVLCSIYSLTKMFDLFDIAIVRGVIHHVEHPYKAIGEIAKIASEVVILEPNGYNPALKLIEKISLYHRIHKEKSYPPFKLRNWINLTELKIVKDQYVGFVPFFCPDGMAKTLNVMEPWIEKLPVFCRFLCGVYVVLAKKHSHV</sequence>
<feature type="domain" description="Methyltransferase" evidence="4">
    <location>
        <begin position="47"/>
        <end position="143"/>
    </location>
</feature>
<proteinExistence type="predicted"/>
<dbReference type="Pfam" id="PF13847">
    <property type="entry name" value="Methyltransf_31"/>
    <property type="match status" value="1"/>
</dbReference>
<dbReference type="AlphaFoldDB" id="A0A1F7IJF4"/>
<dbReference type="SUPFAM" id="SSF53335">
    <property type="entry name" value="S-adenosyl-L-methionine-dependent methyltransferases"/>
    <property type="match status" value="1"/>
</dbReference>
<dbReference type="EMBL" id="MGAI01000049">
    <property type="protein sequence ID" value="OGK43491.1"/>
    <property type="molecule type" value="Genomic_DNA"/>
</dbReference>
<organism evidence="5 6">
    <name type="scientific">Candidatus Roizmanbacteria bacterium RIFCSPLOWO2_01_FULL_37_16</name>
    <dbReference type="NCBI Taxonomy" id="1802058"/>
    <lineage>
        <taxon>Bacteria</taxon>
        <taxon>Candidatus Roizmaniibacteriota</taxon>
    </lineage>
</organism>
<keyword evidence="2" id="KW-0808">Transferase</keyword>
<evidence type="ECO:0000256" key="1">
    <source>
        <dbReference type="ARBA" id="ARBA00022603"/>
    </source>
</evidence>
<dbReference type="Proteomes" id="UP000178040">
    <property type="component" value="Unassembled WGS sequence"/>
</dbReference>
<name>A0A1F7IJF4_9BACT</name>
<evidence type="ECO:0000259" key="4">
    <source>
        <dbReference type="Pfam" id="PF13847"/>
    </source>
</evidence>
<evidence type="ECO:0000313" key="5">
    <source>
        <dbReference type="EMBL" id="OGK43491.1"/>
    </source>
</evidence>